<reference evidence="3" key="1">
    <citation type="submission" date="2017-02" db="UniProtKB">
        <authorList>
            <consortium name="WormBaseParasite"/>
        </authorList>
    </citation>
    <scope>IDENTIFICATION</scope>
</reference>
<evidence type="ECO:0000313" key="1">
    <source>
        <dbReference type="EMBL" id="VDO51410.1"/>
    </source>
</evidence>
<keyword evidence="2" id="KW-1185">Reference proteome</keyword>
<name>A0A0R3RA21_9BILA</name>
<evidence type="ECO:0000313" key="3">
    <source>
        <dbReference type="WBParaSite" id="BTMF_0001688401-mRNA-1"/>
    </source>
</evidence>
<sequence length="62" mass="7035">MSSRKAMINKQTSEDRGKIDLVTLEKKLSSINTTQKTSHTSESDDADKKCNFLETMTRTVRV</sequence>
<evidence type="ECO:0000313" key="2">
    <source>
        <dbReference type="Proteomes" id="UP000280834"/>
    </source>
</evidence>
<proteinExistence type="predicted"/>
<reference evidence="1 2" key="2">
    <citation type="submission" date="2018-11" db="EMBL/GenBank/DDBJ databases">
        <authorList>
            <consortium name="Pathogen Informatics"/>
        </authorList>
    </citation>
    <scope>NUCLEOTIDE SEQUENCE [LARGE SCALE GENOMIC DNA]</scope>
</reference>
<dbReference type="STRING" id="42155.A0A0R3RA21"/>
<accession>A0A0R3RA21</accession>
<organism evidence="3">
    <name type="scientific">Brugia timori</name>
    <dbReference type="NCBI Taxonomy" id="42155"/>
    <lineage>
        <taxon>Eukaryota</taxon>
        <taxon>Metazoa</taxon>
        <taxon>Ecdysozoa</taxon>
        <taxon>Nematoda</taxon>
        <taxon>Chromadorea</taxon>
        <taxon>Rhabditida</taxon>
        <taxon>Spirurina</taxon>
        <taxon>Spiruromorpha</taxon>
        <taxon>Filarioidea</taxon>
        <taxon>Onchocercidae</taxon>
        <taxon>Brugia</taxon>
    </lineage>
</organism>
<dbReference type="EMBL" id="UZAG01021730">
    <property type="protein sequence ID" value="VDO51410.1"/>
    <property type="molecule type" value="Genomic_DNA"/>
</dbReference>
<dbReference type="WBParaSite" id="BTMF_0001688401-mRNA-1">
    <property type="protein sequence ID" value="BTMF_0001688401-mRNA-1"/>
    <property type="gene ID" value="BTMF_0001688401"/>
</dbReference>
<dbReference type="Proteomes" id="UP000280834">
    <property type="component" value="Unassembled WGS sequence"/>
</dbReference>
<dbReference type="AlphaFoldDB" id="A0A0R3RA21"/>
<gene>
    <name evidence="1" type="ORF">BTMF_LOCUS14857</name>
</gene>
<protein>
    <submittedName>
        <fullName evidence="3">Ovule protein</fullName>
    </submittedName>
</protein>